<dbReference type="EMBL" id="JBHMCF010000049">
    <property type="protein sequence ID" value="MFB9476377.1"/>
    <property type="molecule type" value="Genomic_DNA"/>
</dbReference>
<keyword evidence="6" id="KW-1185">Reference proteome</keyword>
<dbReference type="SUPFAM" id="SSF52777">
    <property type="entry name" value="CoA-dependent acyltransferases"/>
    <property type="match status" value="2"/>
</dbReference>
<dbReference type="InterPro" id="IPR009081">
    <property type="entry name" value="PP-bd_ACP"/>
</dbReference>
<dbReference type="InterPro" id="IPR036736">
    <property type="entry name" value="ACP-like_sf"/>
</dbReference>
<proteinExistence type="predicted"/>
<dbReference type="SUPFAM" id="SSF56801">
    <property type="entry name" value="Acetyl-CoA synthetase-like"/>
    <property type="match status" value="1"/>
</dbReference>
<evidence type="ECO:0000313" key="5">
    <source>
        <dbReference type="EMBL" id="MFB9476377.1"/>
    </source>
</evidence>
<dbReference type="Gene3D" id="3.40.50.12780">
    <property type="entry name" value="N-terminal domain of ligase-like"/>
    <property type="match status" value="1"/>
</dbReference>
<reference evidence="5 6" key="1">
    <citation type="submission" date="2024-09" db="EMBL/GenBank/DDBJ databases">
        <authorList>
            <person name="Sun Q."/>
            <person name="Mori K."/>
        </authorList>
    </citation>
    <scope>NUCLEOTIDE SEQUENCE [LARGE SCALE GENOMIC DNA]</scope>
    <source>
        <strain evidence="5 6">JCM 3324</strain>
    </source>
</reference>
<keyword evidence="3" id="KW-0597">Phosphoprotein</keyword>
<dbReference type="Gene3D" id="1.10.1200.10">
    <property type="entry name" value="ACP-like"/>
    <property type="match status" value="1"/>
</dbReference>
<feature type="domain" description="Carrier" evidence="4">
    <location>
        <begin position="5"/>
        <end position="80"/>
    </location>
</feature>
<comment type="caution">
    <text evidence="5">The sequence shown here is derived from an EMBL/GenBank/DDBJ whole genome shotgun (WGS) entry which is preliminary data.</text>
</comment>
<dbReference type="Pfam" id="PF00668">
    <property type="entry name" value="Condensation"/>
    <property type="match status" value="1"/>
</dbReference>
<dbReference type="InterPro" id="IPR006162">
    <property type="entry name" value="Ppantetheine_attach_site"/>
</dbReference>
<dbReference type="InterPro" id="IPR025110">
    <property type="entry name" value="AMP-bd_C"/>
</dbReference>
<dbReference type="Gene3D" id="3.30.300.30">
    <property type="match status" value="1"/>
</dbReference>
<evidence type="ECO:0000259" key="4">
    <source>
        <dbReference type="PROSITE" id="PS50075"/>
    </source>
</evidence>
<accession>A0ABV5P1J2</accession>
<dbReference type="Gene3D" id="3.30.559.30">
    <property type="entry name" value="Nonribosomal peptide synthetase, condensation domain"/>
    <property type="match status" value="1"/>
</dbReference>
<evidence type="ECO:0000256" key="3">
    <source>
        <dbReference type="ARBA" id="ARBA00022553"/>
    </source>
</evidence>
<dbReference type="Pfam" id="PF00501">
    <property type="entry name" value="AMP-binding"/>
    <property type="match status" value="1"/>
</dbReference>
<protein>
    <submittedName>
        <fullName evidence="5">AMP-binding protein</fullName>
    </submittedName>
</protein>
<dbReference type="Pfam" id="PF13193">
    <property type="entry name" value="AMP-binding_C"/>
    <property type="match status" value="1"/>
</dbReference>
<dbReference type="PANTHER" id="PTHR45527:SF1">
    <property type="entry name" value="FATTY ACID SYNTHASE"/>
    <property type="match status" value="1"/>
</dbReference>
<evidence type="ECO:0000256" key="1">
    <source>
        <dbReference type="ARBA" id="ARBA00001957"/>
    </source>
</evidence>
<dbReference type="InterPro" id="IPR042099">
    <property type="entry name" value="ANL_N_sf"/>
</dbReference>
<dbReference type="PROSITE" id="PS50075">
    <property type="entry name" value="CARRIER"/>
    <property type="match status" value="1"/>
</dbReference>
<organism evidence="5 6">
    <name type="scientific">Nonomuraea salmonea</name>
    <dbReference type="NCBI Taxonomy" id="46181"/>
    <lineage>
        <taxon>Bacteria</taxon>
        <taxon>Bacillati</taxon>
        <taxon>Actinomycetota</taxon>
        <taxon>Actinomycetes</taxon>
        <taxon>Streptosporangiales</taxon>
        <taxon>Streptosporangiaceae</taxon>
        <taxon>Nonomuraea</taxon>
    </lineage>
</organism>
<dbReference type="InterPro" id="IPR045851">
    <property type="entry name" value="AMP-bd_C_sf"/>
</dbReference>
<dbReference type="PANTHER" id="PTHR45527">
    <property type="entry name" value="NONRIBOSOMAL PEPTIDE SYNTHETASE"/>
    <property type="match status" value="1"/>
</dbReference>
<dbReference type="InterPro" id="IPR000873">
    <property type="entry name" value="AMP-dep_synth/lig_dom"/>
</dbReference>
<dbReference type="InterPro" id="IPR020845">
    <property type="entry name" value="AMP-binding_CS"/>
</dbReference>
<dbReference type="SMART" id="SM00823">
    <property type="entry name" value="PKS_PP"/>
    <property type="match status" value="1"/>
</dbReference>
<dbReference type="Gene3D" id="3.30.559.10">
    <property type="entry name" value="Chloramphenicol acetyltransferase-like domain"/>
    <property type="match status" value="1"/>
</dbReference>
<dbReference type="Pfam" id="PF00550">
    <property type="entry name" value="PP-binding"/>
    <property type="match status" value="1"/>
</dbReference>
<dbReference type="CDD" id="cd05930">
    <property type="entry name" value="A_NRPS"/>
    <property type="match status" value="1"/>
</dbReference>
<dbReference type="SUPFAM" id="SSF47336">
    <property type="entry name" value="ACP-like"/>
    <property type="match status" value="1"/>
</dbReference>
<dbReference type="PROSITE" id="PS00455">
    <property type="entry name" value="AMP_BINDING"/>
    <property type="match status" value="1"/>
</dbReference>
<sequence length="997" mass="106814">MSVIDDEERLARVIAGHVAELLGVATVETDAGLWSMGLDSLAAMRLVRRLYTDHGLALRADAALHAGTVAALAKLAAQSARPSRAETGAAEASVPTTGQLALWLDGQVRPELALGNLVLFGFRMTGPLDTTRLTEAIRQVVRRHDALRTGITTDEDGMPVAVTVPEERALRLNVTEAGGGGLAERTSALARAVDVADGPLIAVELQCGDGWTDLVAAVAHIAFDGHSEALFAAELNAFLRGERLPPVRSFAHAYGAQASDRTAPAGWIAELAATEPLTWPGEPPGGAGDRYGRLACDPDEAACRALEAAARTAGVTPFVLALHRFGRALRAVTGARSFRVGVPTAGRDDPAAHATIGYFVREAVVPLRDGELDGSPAGLLETWRQAMRWSGTSPHDLARGIRRAGNRDPIFGAQFIWQNTISADWDVPGVRVEPLDVHPVAPQTDLSLELWPSQDGRIRGALEYDRAVVPAQAAAEVRARFLAELTELTELAELAGPAAQAQADDHRPRSVWRRIREHAERNGDHVALRGGGEQVTYRELTEQALRRAEHLSRRMKEPGELVGIALPNGRDAVVTMLAAMAAGGAFLPLDTACPPERLAEITRDARLRILIDESTPPPEDPATRWSAPPTADDLDALACVFYTSGSTGRPRGVMMPHGPLAAYVRNLVADWHITPADRFVQLSALAWANSGEEIFTCLTAGATLYVEPGLRFLPMGAFVSFVAENDITVLDLPTVFWRELTDFLHRGEAALPSGVRLVVIGGDGLDRHSVRKWQAVAPAGVRLVNTYGSTEFGLALQADIDGRPPPEAPPPIGRPLPGIVAYVDGRPLDTLPAGTTGELAIGGATVARGYLNDPELTTERFRRDGSGRRRFHTRDLVRVREDASLEFVGRIDRQAKIRGNRVDLTEIEALLENEPGVTRAVAVPLAGPDGQTRLVAVVTGEDPDPAGLRAALLRRLPAFAVPDRVLPVADLPLLSSGKKDVLTARQIAAERAGFPWT</sequence>
<evidence type="ECO:0000313" key="6">
    <source>
        <dbReference type="Proteomes" id="UP001589568"/>
    </source>
</evidence>
<dbReference type="InterPro" id="IPR020806">
    <property type="entry name" value="PKS_PP-bd"/>
</dbReference>
<dbReference type="InterPro" id="IPR023213">
    <property type="entry name" value="CAT-like_dom_sf"/>
</dbReference>
<dbReference type="PROSITE" id="PS00012">
    <property type="entry name" value="PHOSPHOPANTETHEINE"/>
    <property type="match status" value="1"/>
</dbReference>
<name>A0ABV5P1J2_9ACTN</name>
<dbReference type="InterPro" id="IPR001242">
    <property type="entry name" value="Condensation_dom"/>
</dbReference>
<keyword evidence="2" id="KW-0596">Phosphopantetheine</keyword>
<gene>
    <name evidence="5" type="ORF">ACFFR3_43360</name>
</gene>
<dbReference type="Proteomes" id="UP001589568">
    <property type="component" value="Unassembled WGS sequence"/>
</dbReference>
<evidence type="ECO:0000256" key="2">
    <source>
        <dbReference type="ARBA" id="ARBA00022450"/>
    </source>
</evidence>
<dbReference type="RefSeq" id="WP_379485033.1">
    <property type="nucleotide sequence ID" value="NZ_JBHMCF010000049.1"/>
</dbReference>
<comment type="cofactor">
    <cofactor evidence="1">
        <name>pantetheine 4'-phosphate</name>
        <dbReference type="ChEBI" id="CHEBI:47942"/>
    </cofactor>
</comment>